<reference evidence="1 2" key="1">
    <citation type="submission" date="2019-03" db="EMBL/GenBank/DDBJ databases">
        <title>Genomic Encyclopedia of Type Strains, Phase III (KMG-III): the genomes of soil and plant-associated and newly described type strains.</title>
        <authorList>
            <person name="Whitman W."/>
        </authorList>
    </citation>
    <scope>NUCLEOTIDE SEQUENCE [LARGE SCALE GENOMIC DNA]</scope>
    <source>
        <strain evidence="1 2">CECT 7972</strain>
    </source>
</reference>
<proteinExistence type="predicted"/>
<keyword evidence="2" id="KW-1185">Reference proteome</keyword>
<evidence type="ECO:0000313" key="2">
    <source>
        <dbReference type="Proteomes" id="UP000295558"/>
    </source>
</evidence>
<evidence type="ECO:0000313" key="1">
    <source>
        <dbReference type="EMBL" id="TDR51185.1"/>
    </source>
</evidence>
<organism evidence="1 2">
    <name type="scientific">Listeria rocourtiae</name>
    <dbReference type="NCBI Taxonomy" id="647910"/>
    <lineage>
        <taxon>Bacteria</taxon>
        <taxon>Bacillati</taxon>
        <taxon>Bacillota</taxon>
        <taxon>Bacilli</taxon>
        <taxon>Bacillales</taxon>
        <taxon>Listeriaceae</taxon>
        <taxon>Listeria</taxon>
    </lineage>
</organism>
<dbReference type="RefSeq" id="WP_166666130.1">
    <property type="nucleotide sequence ID" value="NZ_JAARQJ010000008.1"/>
</dbReference>
<comment type="caution">
    <text evidence="1">The sequence shown here is derived from an EMBL/GenBank/DDBJ whole genome shotgun (WGS) entry which is preliminary data.</text>
</comment>
<protein>
    <submittedName>
        <fullName evidence="1">Uncharacterized protein</fullName>
    </submittedName>
</protein>
<name>A0A4R6ZGE0_9LIST</name>
<accession>A0A4R6ZGE0</accession>
<dbReference type="AlphaFoldDB" id="A0A4R6ZGE0"/>
<dbReference type="EMBL" id="SNZK01000014">
    <property type="protein sequence ID" value="TDR51185.1"/>
    <property type="molecule type" value="Genomic_DNA"/>
</dbReference>
<gene>
    <name evidence="1" type="ORF">DFP96_11415</name>
</gene>
<dbReference type="Proteomes" id="UP000295558">
    <property type="component" value="Unassembled WGS sequence"/>
</dbReference>
<sequence length="50" mass="5760">MAQKADFPDFDNGKLVKKNDYTIVLPGDKEIILPTKKKPDNEKKDLKKQD</sequence>